<dbReference type="PANTHER" id="PTHR36832:SF2">
    <property type="entry name" value="INTEGRAL MEMBRANE PROTEIN"/>
    <property type="match status" value="1"/>
</dbReference>
<feature type="transmembrane region" description="Helical" evidence="1">
    <location>
        <begin position="29"/>
        <end position="55"/>
    </location>
</feature>
<feature type="transmembrane region" description="Helical" evidence="1">
    <location>
        <begin position="67"/>
        <end position="84"/>
    </location>
</feature>
<reference evidence="2" key="1">
    <citation type="journal article" date="2015" name="PeerJ">
        <title>First genomic representation of candidate bacterial phylum KSB3 points to enhanced environmental sensing as a trigger of wastewater bulking.</title>
        <authorList>
            <person name="Sekiguchi Y."/>
            <person name="Ohashi A."/>
            <person name="Parks D.H."/>
            <person name="Yamauchi T."/>
            <person name="Tyson G.W."/>
            <person name="Hugenholtz P."/>
        </authorList>
    </citation>
    <scope>NUCLEOTIDE SEQUENCE [LARGE SCALE GENOMIC DNA]</scope>
</reference>
<organism evidence="2">
    <name type="scientific">Candidatus Moduliflexus flocculans</name>
    <dbReference type="NCBI Taxonomy" id="1499966"/>
    <lineage>
        <taxon>Bacteria</taxon>
        <taxon>Candidatus Moduliflexota</taxon>
        <taxon>Candidatus Moduliflexia</taxon>
        <taxon>Candidatus Moduliflexales</taxon>
        <taxon>Candidatus Moduliflexaceae</taxon>
    </lineage>
</organism>
<keyword evidence="1" id="KW-0812">Transmembrane</keyword>
<keyword evidence="1" id="KW-1133">Transmembrane helix</keyword>
<dbReference type="PANTHER" id="PTHR36832">
    <property type="entry name" value="SLR1174 PROTEIN-RELATED"/>
    <property type="match status" value="1"/>
</dbReference>
<accession>A0A0S6VXC8</accession>
<feature type="transmembrane region" description="Helical" evidence="1">
    <location>
        <begin position="124"/>
        <end position="143"/>
    </location>
</feature>
<dbReference type="Proteomes" id="UP000030700">
    <property type="component" value="Unassembled WGS sequence"/>
</dbReference>
<dbReference type="EMBL" id="DF820456">
    <property type="protein sequence ID" value="GAK50964.1"/>
    <property type="molecule type" value="Genomic_DNA"/>
</dbReference>
<gene>
    <name evidence="2" type="ORF">U14_02206</name>
</gene>
<dbReference type="STRING" id="1499966.U14_02206"/>
<keyword evidence="1" id="KW-0472">Membrane</keyword>
<evidence type="ECO:0000313" key="2">
    <source>
        <dbReference type="EMBL" id="GAK50964.1"/>
    </source>
</evidence>
<dbReference type="HOGENOM" id="CLU_084465_0_1_0"/>
<feature type="transmembrane region" description="Helical" evidence="1">
    <location>
        <begin position="191"/>
        <end position="212"/>
    </location>
</feature>
<dbReference type="AlphaFoldDB" id="A0A0S6VXC8"/>
<sequence>MPATERPSTIAAYLSAFSLRFRLLLQYRAAAWAGFGTQTFFGLIRVMVFAAFFASSTQPQPMSYDQVMSYIWLGQVLFALLPFREDPDIAALIRNGNIAYEFVRPVQLFWFWLARQIANQSAPVLLRALPMLVVSAVVFPLIGLNTWALHPPESVAGLLCFAILLLLAILLSGMIKLLATVSLFWTINGEGLSLLLPALVWPLCGIILPLSFYPDWSQPIIRALPFRGLMDVPFQFYIGSLPPSALFREMTRQCAWIAALGLVSYRWFRAGTRRVVVQGG</sequence>
<keyword evidence="3" id="KW-1185">Reference proteome</keyword>
<evidence type="ECO:0000256" key="1">
    <source>
        <dbReference type="SAM" id="Phobius"/>
    </source>
</evidence>
<protein>
    <submittedName>
        <fullName evidence="2">ABC-2 type transporter</fullName>
    </submittedName>
</protein>
<proteinExistence type="predicted"/>
<evidence type="ECO:0000313" key="3">
    <source>
        <dbReference type="Proteomes" id="UP000030700"/>
    </source>
</evidence>
<feature type="transmembrane region" description="Helical" evidence="1">
    <location>
        <begin position="155"/>
        <end position="179"/>
    </location>
</feature>
<name>A0A0S6VXC8_9BACT</name>